<organism evidence="21 22">
    <name type="scientific">Halobacillus karajensis</name>
    <dbReference type="NCBI Taxonomy" id="195088"/>
    <lineage>
        <taxon>Bacteria</taxon>
        <taxon>Bacillati</taxon>
        <taxon>Bacillota</taxon>
        <taxon>Bacilli</taxon>
        <taxon>Bacillales</taxon>
        <taxon>Bacillaceae</taxon>
        <taxon>Halobacillus</taxon>
    </lineage>
</organism>
<evidence type="ECO:0000256" key="4">
    <source>
        <dbReference type="ARBA" id="ARBA00022555"/>
    </source>
</evidence>
<dbReference type="GO" id="GO:0005524">
    <property type="term" value="F:ATP binding"/>
    <property type="evidence" value="ECO:0007669"/>
    <property type="project" value="UniProtKB-UniRule"/>
</dbReference>
<dbReference type="Pfam" id="PF02568">
    <property type="entry name" value="ThiI"/>
    <property type="match status" value="1"/>
</dbReference>
<dbReference type="Gene3D" id="3.30.2130.30">
    <property type="match status" value="1"/>
</dbReference>
<keyword evidence="3 19" id="KW-0963">Cytoplasm</keyword>
<dbReference type="SUPFAM" id="SSF52402">
    <property type="entry name" value="Adenine nucleotide alpha hydrolases-like"/>
    <property type="match status" value="1"/>
</dbReference>
<keyword evidence="9 19" id="KW-0784">Thiamine biosynthesis</keyword>
<evidence type="ECO:0000256" key="14">
    <source>
        <dbReference type="ARBA" id="ARBA00066827"/>
    </source>
</evidence>
<feature type="binding site" evidence="19">
    <location>
        <begin position="182"/>
        <end position="183"/>
    </location>
    <ligand>
        <name>ATP</name>
        <dbReference type="ChEBI" id="CHEBI:30616"/>
    </ligand>
</feature>
<dbReference type="CDD" id="cd01712">
    <property type="entry name" value="PPase_ThiI"/>
    <property type="match status" value="1"/>
</dbReference>
<accession>A0A024P751</accession>
<dbReference type="RefSeq" id="WP_035509661.1">
    <property type="nucleotide sequence ID" value="NZ_CCDH010000001.1"/>
</dbReference>
<dbReference type="FunFam" id="3.40.50.620:FF:000053">
    <property type="entry name" value="Probable tRNA sulfurtransferase"/>
    <property type="match status" value="1"/>
</dbReference>
<comment type="similarity">
    <text evidence="13 19">Belongs to the ThiI family.</text>
</comment>
<evidence type="ECO:0000313" key="21">
    <source>
        <dbReference type="EMBL" id="CDQ24665.1"/>
    </source>
</evidence>
<evidence type="ECO:0000256" key="5">
    <source>
        <dbReference type="ARBA" id="ARBA00022679"/>
    </source>
</evidence>
<dbReference type="GO" id="GO:0005829">
    <property type="term" value="C:cytosol"/>
    <property type="evidence" value="ECO:0007669"/>
    <property type="project" value="TreeGrafter"/>
</dbReference>
<keyword evidence="4 19" id="KW-0820">tRNA-binding</keyword>
<dbReference type="PROSITE" id="PS51165">
    <property type="entry name" value="THUMP"/>
    <property type="match status" value="1"/>
</dbReference>
<keyword evidence="7 19" id="KW-0067">ATP-binding</keyword>
<dbReference type="AlphaFoldDB" id="A0A024P751"/>
<dbReference type="Proteomes" id="UP000028868">
    <property type="component" value="Unassembled WGS sequence"/>
</dbReference>
<dbReference type="GO" id="GO:0000049">
    <property type="term" value="F:tRNA binding"/>
    <property type="evidence" value="ECO:0007669"/>
    <property type="project" value="UniProtKB-UniRule"/>
</dbReference>
<dbReference type="GO" id="GO:0009228">
    <property type="term" value="P:thiamine biosynthetic process"/>
    <property type="evidence" value="ECO:0007669"/>
    <property type="project" value="UniProtKB-KW"/>
</dbReference>
<dbReference type="InterPro" id="IPR049962">
    <property type="entry name" value="THUMP_ThiI"/>
</dbReference>
<evidence type="ECO:0000256" key="3">
    <source>
        <dbReference type="ARBA" id="ARBA00022490"/>
    </source>
</evidence>
<comment type="catalytic activity">
    <reaction evidence="10 19">
        <text>[ThiI sulfur-carrier protein]-S-sulfanyl-L-cysteine + a uridine in tRNA + 2 reduced [2Fe-2S]-[ferredoxin] + ATP + H(+) = [ThiI sulfur-carrier protein]-L-cysteine + a 4-thiouridine in tRNA + 2 oxidized [2Fe-2S]-[ferredoxin] + AMP + diphosphate</text>
        <dbReference type="Rhea" id="RHEA:24176"/>
        <dbReference type="Rhea" id="RHEA-COMP:10000"/>
        <dbReference type="Rhea" id="RHEA-COMP:10001"/>
        <dbReference type="Rhea" id="RHEA-COMP:13337"/>
        <dbReference type="Rhea" id="RHEA-COMP:13338"/>
        <dbReference type="Rhea" id="RHEA-COMP:13339"/>
        <dbReference type="Rhea" id="RHEA-COMP:13340"/>
        <dbReference type="ChEBI" id="CHEBI:15378"/>
        <dbReference type="ChEBI" id="CHEBI:29950"/>
        <dbReference type="ChEBI" id="CHEBI:30616"/>
        <dbReference type="ChEBI" id="CHEBI:33019"/>
        <dbReference type="ChEBI" id="CHEBI:33737"/>
        <dbReference type="ChEBI" id="CHEBI:33738"/>
        <dbReference type="ChEBI" id="CHEBI:61963"/>
        <dbReference type="ChEBI" id="CHEBI:65315"/>
        <dbReference type="ChEBI" id="CHEBI:136798"/>
        <dbReference type="ChEBI" id="CHEBI:456215"/>
        <dbReference type="EC" id="2.8.1.4"/>
    </reaction>
</comment>
<dbReference type="InterPro" id="IPR014729">
    <property type="entry name" value="Rossmann-like_a/b/a_fold"/>
</dbReference>
<dbReference type="EMBL" id="CCDI010000003">
    <property type="protein sequence ID" value="CDQ24665.1"/>
    <property type="molecule type" value="Genomic_DNA"/>
</dbReference>
<comment type="catalytic activity">
    <reaction evidence="11 19">
        <text>[ThiS sulfur-carrier protein]-C-terminal Gly-Gly-AMP + S-sulfanyl-L-cysteinyl-[cysteine desulfurase] + AH2 = [ThiS sulfur-carrier protein]-C-terminal-Gly-aminoethanethioate + L-cysteinyl-[cysteine desulfurase] + A + AMP + 2 H(+)</text>
        <dbReference type="Rhea" id="RHEA:43340"/>
        <dbReference type="Rhea" id="RHEA-COMP:12157"/>
        <dbReference type="Rhea" id="RHEA-COMP:12158"/>
        <dbReference type="Rhea" id="RHEA-COMP:12910"/>
        <dbReference type="Rhea" id="RHEA-COMP:19908"/>
        <dbReference type="ChEBI" id="CHEBI:13193"/>
        <dbReference type="ChEBI" id="CHEBI:15378"/>
        <dbReference type="ChEBI" id="CHEBI:17499"/>
        <dbReference type="ChEBI" id="CHEBI:29950"/>
        <dbReference type="ChEBI" id="CHEBI:61963"/>
        <dbReference type="ChEBI" id="CHEBI:90618"/>
        <dbReference type="ChEBI" id="CHEBI:232372"/>
        <dbReference type="ChEBI" id="CHEBI:456215"/>
    </reaction>
</comment>
<protein>
    <recommendedName>
        <fullName evidence="15 19">Probable tRNA sulfurtransferase</fullName>
        <ecNumber evidence="14 19">2.8.1.4</ecNumber>
    </recommendedName>
    <alternativeName>
        <fullName evidence="16 19">Sulfur carrier protein ThiS sulfurtransferase</fullName>
    </alternativeName>
    <alternativeName>
        <fullName evidence="17 19">Thiamine biosynthesis protein ThiI</fullName>
    </alternativeName>
    <alternativeName>
        <fullName evidence="18 19">tRNA 4-thiouridine synthase</fullName>
    </alternativeName>
</protein>
<dbReference type="InterPro" id="IPR003720">
    <property type="entry name" value="tRNA_STrfase"/>
</dbReference>
<feature type="binding site" evidence="19">
    <location>
        <position position="295"/>
    </location>
    <ligand>
        <name>ATP</name>
        <dbReference type="ChEBI" id="CHEBI:30616"/>
    </ligand>
</feature>
<feature type="binding site" evidence="19">
    <location>
        <position position="264"/>
    </location>
    <ligand>
        <name>ATP</name>
        <dbReference type="ChEBI" id="CHEBI:30616"/>
    </ligand>
</feature>
<dbReference type="PANTHER" id="PTHR43209:SF1">
    <property type="entry name" value="TRNA SULFURTRANSFERASE"/>
    <property type="match status" value="1"/>
</dbReference>
<dbReference type="Pfam" id="PF22025">
    <property type="entry name" value="ThiI_fer"/>
    <property type="match status" value="1"/>
</dbReference>
<reference evidence="22" key="1">
    <citation type="submission" date="2014-03" db="EMBL/GenBank/DDBJ databases">
        <authorList>
            <person name="Urmite Genomes U."/>
        </authorList>
    </citation>
    <scope>NUCLEOTIDE SEQUENCE [LARGE SCALE GENOMIC DNA]</scope>
    <source>
        <strain evidence="22">HD-03</strain>
    </source>
</reference>
<reference evidence="21 22" key="2">
    <citation type="submission" date="2014-05" db="EMBL/GenBank/DDBJ databases">
        <title>Draft genome sequence of Halobacillus karajensis HK-03.</title>
        <authorList>
            <person name="Khelaifia S."/>
            <person name="Croce O."/>
            <person name="Lagier J.C."/>
            <person name="Raoult D."/>
        </authorList>
    </citation>
    <scope>NUCLEOTIDE SEQUENCE [LARGE SCALE GENOMIC DNA]</scope>
    <source>
        <strain evidence="21 22">HD-03</strain>
    </source>
</reference>
<dbReference type="InterPro" id="IPR049961">
    <property type="entry name" value="ThiI_N"/>
</dbReference>
<comment type="pathway">
    <text evidence="2 19">Cofactor biosynthesis; thiamine diphosphate biosynthesis.</text>
</comment>
<dbReference type="InterPro" id="IPR004114">
    <property type="entry name" value="THUMP_dom"/>
</dbReference>
<dbReference type="SUPFAM" id="SSF143437">
    <property type="entry name" value="THUMP domain-like"/>
    <property type="match status" value="1"/>
</dbReference>
<dbReference type="SMART" id="SM00981">
    <property type="entry name" value="THUMP"/>
    <property type="match status" value="1"/>
</dbReference>
<evidence type="ECO:0000256" key="8">
    <source>
        <dbReference type="ARBA" id="ARBA00022884"/>
    </source>
</evidence>
<evidence type="ECO:0000256" key="13">
    <source>
        <dbReference type="ARBA" id="ARBA00061472"/>
    </source>
</evidence>
<evidence type="ECO:0000256" key="18">
    <source>
        <dbReference type="ARBA" id="ARBA00080570"/>
    </source>
</evidence>
<feature type="domain" description="THUMP" evidence="20">
    <location>
        <begin position="60"/>
        <end position="164"/>
    </location>
</feature>
<evidence type="ECO:0000256" key="2">
    <source>
        <dbReference type="ARBA" id="ARBA00004948"/>
    </source>
</evidence>
<evidence type="ECO:0000256" key="17">
    <source>
        <dbReference type="ARBA" id="ARBA00077849"/>
    </source>
</evidence>
<name>A0A024P751_9BACI</name>
<evidence type="ECO:0000256" key="1">
    <source>
        <dbReference type="ARBA" id="ARBA00004496"/>
    </source>
</evidence>
<dbReference type="NCBIfam" id="TIGR00342">
    <property type="entry name" value="tRNA uracil 4-sulfurtransferase ThiI"/>
    <property type="match status" value="1"/>
</dbReference>
<keyword evidence="5 19" id="KW-0808">Transferase</keyword>
<evidence type="ECO:0000256" key="12">
    <source>
        <dbReference type="ARBA" id="ARBA00058382"/>
    </source>
</evidence>
<dbReference type="GO" id="GO:0009229">
    <property type="term" value="P:thiamine diphosphate biosynthetic process"/>
    <property type="evidence" value="ECO:0007669"/>
    <property type="project" value="UniProtKB-UniRule"/>
</dbReference>
<gene>
    <name evidence="19 21" type="primary">thiI</name>
    <name evidence="21" type="ORF">BN983_02959</name>
</gene>
<evidence type="ECO:0000313" key="22">
    <source>
        <dbReference type="Proteomes" id="UP000028868"/>
    </source>
</evidence>
<proteinExistence type="inferred from homology"/>
<dbReference type="InterPro" id="IPR054173">
    <property type="entry name" value="ThiI_fer"/>
</dbReference>
<evidence type="ECO:0000256" key="6">
    <source>
        <dbReference type="ARBA" id="ARBA00022741"/>
    </source>
</evidence>
<keyword evidence="8 19" id="KW-0694">RNA-binding</keyword>
<dbReference type="Pfam" id="PF02926">
    <property type="entry name" value="THUMP"/>
    <property type="match status" value="1"/>
</dbReference>
<evidence type="ECO:0000259" key="20">
    <source>
        <dbReference type="PROSITE" id="PS51165"/>
    </source>
</evidence>
<comment type="subcellular location">
    <subcellularLocation>
        <location evidence="1 19">Cytoplasm</location>
    </subcellularLocation>
</comment>
<keyword evidence="6 19" id="KW-0547">Nucleotide-binding</keyword>
<dbReference type="CDD" id="cd11716">
    <property type="entry name" value="THUMP_ThiI"/>
    <property type="match status" value="1"/>
</dbReference>
<dbReference type="GO" id="GO:0052837">
    <property type="term" value="P:thiazole biosynthetic process"/>
    <property type="evidence" value="ECO:0007669"/>
    <property type="project" value="TreeGrafter"/>
</dbReference>
<evidence type="ECO:0000256" key="10">
    <source>
        <dbReference type="ARBA" id="ARBA00050570"/>
    </source>
</evidence>
<evidence type="ECO:0000256" key="16">
    <source>
        <dbReference type="ARBA" id="ARBA00075337"/>
    </source>
</evidence>
<feature type="binding site" evidence="19">
    <location>
        <position position="286"/>
    </location>
    <ligand>
        <name>ATP</name>
        <dbReference type="ChEBI" id="CHEBI:30616"/>
    </ligand>
</feature>
<evidence type="ECO:0000256" key="9">
    <source>
        <dbReference type="ARBA" id="ARBA00022977"/>
    </source>
</evidence>
<dbReference type="HAMAP" id="MF_00021">
    <property type="entry name" value="ThiI"/>
    <property type="match status" value="1"/>
</dbReference>
<feature type="binding site" evidence="19">
    <location>
        <begin position="207"/>
        <end position="208"/>
    </location>
    <ligand>
        <name>ATP</name>
        <dbReference type="ChEBI" id="CHEBI:30616"/>
    </ligand>
</feature>
<dbReference type="EC" id="2.8.1.4" evidence="14 19"/>
<dbReference type="PANTHER" id="PTHR43209">
    <property type="entry name" value="TRNA SULFURTRANSFERASE"/>
    <property type="match status" value="1"/>
</dbReference>
<evidence type="ECO:0000256" key="19">
    <source>
        <dbReference type="HAMAP-Rule" id="MF_00021"/>
    </source>
</evidence>
<dbReference type="InterPro" id="IPR050102">
    <property type="entry name" value="tRNA_sulfurtransferase_ThiI"/>
</dbReference>
<dbReference type="Gene3D" id="3.40.50.620">
    <property type="entry name" value="HUPs"/>
    <property type="match status" value="1"/>
</dbReference>
<dbReference type="GO" id="GO:0004810">
    <property type="term" value="F:CCA tRNA nucleotidyltransferase activity"/>
    <property type="evidence" value="ECO:0007669"/>
    <property type="project" value="InterPro"/>
</dbReference>
<comment type="caution">
    <text evidence="21">The sequence shown here is derived from an EMBL/GenBank/DDBJ whole genome shotgun (WGS) entry which is preliminary data.</text>
</comment>
<evidence type="ECO:0000256" key="7">
    <source>
        <dbReference type="ARBA" id="ARBA00022840"/>
    </source>
</evidence>
<sequence>MKFDRIMIRYGEMALKGKNRRAFEQKLQSNIAIKLKKYSNTTIQKTQGRMYVLLNGEDPHQVMKECQEIFGIHSLSFAVKIEKDEEEMKGAALLAFQDAKGARTFKISSKRTDKTFPIPSQEMNPLLGGHILRHTEGVTVDVHNPDVEIKVEVRHEGCYVTAQDYPGAGGLPVGTTGKSLLMLSGGIDSPVAGYLTMKRGVEIEAIHFHSPPYTSERAKQKVIDLAQELSKFGSKMKIHVIPFTGVQQTIHREMPEGYSMTIMRRMMMRISERIAERNGLLSITTGESLGQVASQTMESMNTINEVTNYPIIRPLVSMDKIEIIDISRTIGTYDISIRPFEDCCTVFVPKSPKTKPTREKANYYESNVDFNGDIEKALQESYIIEVSPDDHTGQEEDDFDDLL</sequence>
<evidence type="ECO:0000256" key="15">
    <source>
        <dbReference type="ARBA" id="ARBA00071867"/>
    </source>
</evidence>
<dbReference type="InterPro" id="IPR020536">
    <property type="entry name" value="ThiI_AANH"/>
</dbReference>
<dbReference type="GO" id="GO:0002937">
    <property type="term" value="P:tRNA 4-thiouridine biosynthesis"/>
    <property type="evidence" value="ECO:0007669"/>
    <property type="project" value="TreeGrafter"/>
</dbReference>
<evidence type="ECO:0000256" key="11">
    <source>
        <dbReference type="ARBA" id="ARBA00052330"/>
    </source>
</evidence>
<dbReference type="GO" id="GO:0140741">
    <property type="term" value="F:tRNA-uracil-4 sulfurtransferase activity"/>
    <property type="evidence" value="ECO:0007669"/>
    <property type="project" value="UniProtKB-EC"/>
</dbReference>
<dbReference type="UniPathway" id="UPA00060"/>
<comment type="function">
    <text evidence="12 19">Catalyzes the ATP-dependent transfer of a sulfur to tRNA to produce 4-thiouridine in position 8 of tRNAs, which functions as a near-UV photosensor. Also catalyzes the transfer of sulfur to the sulfur carrier protein ThiS, forming ThiS-thiocarboxylate. This is a step in the synthesis of thiazole, in the thiamine biosynthesis pathway. The sulfur is donated as persulfide by IscS.</text>
</comment>
<keyword evidence="22" id="KW-1185">Reference proteome</keyword>